<dbReference type="RefSeq" id="WP_013704854.1">
    <property type="nucleotide sequence ID" value="NC_015387.1"/>
</dbReference>
<dbReference type="eggNOG" id="ENOG5032XI4">
    <property type="taxonomic scope" value="Bacteria"/>
</dbReference>
<dbReference type="Proteomes" id="UP000007030">
    <property type="component" value="Chromosome"/>
</dbReference>
<evidence type="ECO:0000313" key="1">
    <source>
        <dbReference type="EMBL" id="AEB12809.1"/>
    </source>
</evidence>
<organism evidence="1 2">
    <name type="scientific">Marinithermus hydrothermalis (strain DSM 14884 / JCM 11576 / T1)</name>
    <dbReference type="NCBI Taxonomy" id="869210"/>
    <lineage>
        <taxon>Bacteria</taxon>
        <taxon>Thermotogati</taxon>
        <taxon>Deinococcota</taxon>
        <taxon>Deinococci</taxon>
        <taxon>Thermales</taxon>
        <taxon>Thermaceae</taxon>
        <taxon>Marinithermus</taxon>
    </lineage>
</organism>
<dbReference type="Pfam" id="PF11306">
    <property type="entry name" value="DUF3108"/>
    <property type="match status" value="1"/>
</dbReference>
<dbReference type="EMBL" id="CP002630">
    <property type="protein sequence ID" value="AEB12809.1"/>
    <property type="molecule type" value="Genomic_DNA"/>
</dbReference>
<keyword evidence="2" id="KW-1185">Reference proteome</keyword>
<dbReference type="HOGENOM" id="CLU_1254703_0_0_0"/>
<dbReference type="STRING" id="869210.Marky_2084"/>
<dbReference type="KEGG" id="mhd:Marky_2084"/>
<accession>F2NN70</accession>
<proteinExistence type="predicted"/>
<evidence type="ECO:0000313" key="2">
    <source>
        <dbReference type="Proteomes" id="UP000007030"/>
    </source>
</evidence>
<sequence length="226" mass="25232">MRVVLLGLALLALGWGLAAPPVPWTDGERLVYQVRWKGIPVGRQVLEARREGALWHLVGRIEPDGVGRALGYALKAESWANGALYSVRFEKELVVPMQGTKRIIAVVDGALTATVVEVSGARYRYRSPEVNVLDDLSVLYHIRVHPETRTLQFVDFVGLIQGELEHLPVRRVAVPAGVFEARGYRFTEGGVRVEVWFSQDAGRFPVYLVYGQGFGTVEARLIEIRR</sequence>
<dbReference type="OrthoDB" id="25511at2"/>
<evidence type="ECO:0008006" key="3">
    <source>
        <dbReference type="Google" id="ProtNLM"/>
    </source>
</evidence>
<dbReference type="AlphaFoldDB" id="F2NN70"/>
<name>F2NN70_MARHT</name>
<reference evidence="1 2" key="1">
    <citation type="journal article" date="2012" name="Stand. Genomic Sci.">
        <title>Complete genome sequence of the aerobic, heterotroph Marinithermus hydrothermalis type strain (T1(T)) from a deep-sea hydrothermal vent chimney.</title>
        <authorList>
            <person name="Copeland A."/>
            <person name="Gu W."/>
            <person name="Yasawong M."/>
            <person name="Lapidus A."/>
            <person name="Lucas S."/>
            <person name="Deshpande S."/>
            <person name="Pagani I."/>
            <person name="Tapia R."/>
            <person name="Cheng J.F."/>
            <person name="Goodwin L.A."/>
            <person name="Pitluck S."/>
            <person name="Liolios K."/>
            <person name="Ivanova N."/>
            <person name="Mavromatis K."/>
            <person name="Mikhailova N."/>
            <person name="Pati A."/>
            <person name="Chen A."/>
            <person name="Palaniappan K."/>
            <person name="Land M."/>
            <person name="Pan C."/>
            <person name="Brambilla E.M."/>
            <person name="Rohde M."/>
            <person name="Tindall B.J."/>
            <person name="Sikorski J."/>
            <person name="Goker M."/>
            <person name="Detter J.C."/>
            <person name="Bristow J."/>
            <person name="Eisen J.A."/>
            <person name="Markowitz V."/>
            <person name="Hugenholtz P."/>
            <person name="Kyrpides N.C."/>
            <person name="Klenk H.P."/>
            <person name="Woyke T."/>
        </authorList>
    </citation>
    <scope>NUCLEOTIDE SEQUENCE [LARGE SCALE GENOMIC DNA]</scope>
    <source>
        <strain evidence="2">DSM 14884 / JCM 11576 / T1</strain>
    </source>
</reference>
<dbReference type="InterPro" id="IPR021457">
    <property type="entry name" value="DUF3108"/>
</dbReference>
<protein>
    <recommendedName>
        <fullName evidence="3">DUF3108 domain-containing protein</fullName>
    </recommendedName>
</protein>
<gene>
    <name evidence="1" type="ordered locus">Marky_2084</name>
</gene>